<reference evidence="1 2" key="1">
    <citation type="submission" date="2020-09" db="EMBL/GenBank/DDBJ databases">
        <authorList>
            <person name="Hogan T.J."/>
            <person name="Wilson M.E."/>
            <person name="Walker J.K."/>
            <person name="Johnson L."/>
            <person name="Sharma R."/>
            <person name="Grose J.H."/>
        </authorList>
    </citation>
    <scope>NUCLEOTIDE SEQUENCE [LARGE SCALE GENOMIC DNA]</scope>
</reference>
<keyword evidence="2" id="KW-1185">Reference proteome</keyword>
<dbReference type="Proteomes" id="UP000595656">
    <property type="component" value="Segment"/>
</dbReference>
<organism evidence="1 2">
    <name type="scientific">Serratia phage vB_SmaS_Bigdog</name>
    <dbReference type="NCBI Taxonomy" id="2777364"/>
    <lineage>
        <taxon>Viruses</taxon>
        <taxon>Duplodnaviria</taxon>
        <taxon>Heunggongvirae</taxon>
        <taxon>Uroviricota</taxon>
        <taxon>Caudoviricetes</taxon>
        <taxon>Bonzeevirus</taxon>
        <taxon>Bonzeevirus bigdog</taxon>
    </lineage>
</organism>
<evidence type="ECO:0000313" key="1">
    <source>
        <dbReference type="EMBL" id="QPX75107.1"/>
    </source>
</evidence>
<sequence length="134" mass="15724">MIYTFYDFWRIDLEHYQERKQMTTYYKTLKKVTLIKTVETLYSIVENLNNAAMAKQSGCNAVLAHHLEDARRKAVVYSDLIGRINSRGYKADYMEIMKCQGDEFCTFITDSSRMMPILGYGIEDFITKTGNYHE</sequence>
<proteinExistence type="predicted"/>
<name>A0A7T3NA50_9CAUD</name>
<dbReference type="EMBL" id="MW021763">
    <property type="protein sequence ID" value="QPX75107.1"/>
    <property type="molecule type" value="Genomic_DNA"/>
</dbReference>
<evidence type="ECO:0000313" key="2">
    <source>
        <dbReference type="Proteomes" id="UP000595656"/>
    </source>
</evidence>
<accession>A0A7T3NA50</accession>
<gene>
    <name evidence="1" type="ORF">BIGDOG_1</name>
</gene>
<protein>
    <submittedName>
        <fullName evidence="1">Uncharacterized protein</fullName>
    </submittedName>
</protein>